<keyword evidence="17" id="KW-1208">Phospholipid metabolism</keyword>
<sequence>MFWTRLASGIVLVLIALLALGFGGIPLAAILLVISLIAYRELTKALRCASKPKGLNGLEIVGMAGILCWYGAVFFSGDTQLMLMCIVGVFMGLMLVYVVTFPKFQAGQVTAAFFSFLYAPVMLSFVYLTRMCPQGIYMVWMILISSWGCDTCAYAVGKLIGRKKIFPVLSPHKSLEGCIGGVAGAALIGGLYGYFFVEKAFPDQTVAWMIAFICAASAVMSMVGDLAASAIKRNHDIKDYGHLIPGHGGIMDRFDSMIVTAPMIYFLTVLMIRF</sequence>
<evidence type="ECO:0000256" key="13">
    <source>
        <dbReference type="ARBA" id="ARBA00022989"/>
    </source>
</evidence>
<evidence type="ECO:0000313" key="20">
    <source>
        <dbReference type="EMBL" id="HIW80434.1"/>
    </source>
</evidence>
<keyword evidence="13 19" id="KW-1133">Transmembrane helix</keyword>
<comment type="pathway">
    <text evidence="4">Lipid metabolism.</text>
</comment>
<dbReference type="Pfam" id="PF01148">
    <property type="entry name" value="CTP_transf_1"/>
    <property type="match status" value="1"/>
</dbReference>
<dbReference type="GO" id="GO:0005886">
    <property type="term" value="C:plasma membrane"/>
    <property type="evidence" value="ECO:0007669"/>
    <property type="project" value="UniProtKB-SubCell"/>
</dbReference>
<dbReference type="Proteomes" id="UP000824265">
    <property type="component" value="Unassembled WGS sequence"/>
</dbReference>
<dbReference type="EC" id="2.7.7.41" evidence="6 18"/>
<dbReference type="GO" id="GO:0016024">
    <property type="term" value="P:CDP-diacylglycerol biosynthetic process"/>
    <property type="evidence" value="ECO:0007669"/>
    <property type="project" value="TreeGrafter"/>
</dbReference>
<evidence type="ECO:0000256" key="4">
    <source>
        <dbReference type="ARBA" id="ARBA00005189"/>
    </source>
</evidence>
<feature type="transmembrane region" description="Helical" evidence="19">
    <location>
        <begin position="207"/>
        <end position="228"/>
    </location>
</feature>
<evidence type="ECO:0000256" key="9">
    <source>
        <dbReference type="ARBA" id="ARBA00022516"/>
    </source>
</evidence>
<keyword evidence="8" id="KW-1003">Cell membrane</keyword>
<evidence type="ECO:0000256" key="10">
    <source>
        <dbReference type="ARBA" id="ARBA00022679"/>
    </source>
</evidence>
<evidence type="ECO:0000256" key="3">
    <source>
        <dbReference type="ARBA" id="ARBA00005119"/>
    </source>
</evidence>
<evidence type="ECO:0000256" key="1">
    <source>
        <dbReference type="ARBA" id="ARBA00001698"/>
    </source>
</evidence>
<comment type="catalytic activity">
    <reaction evidence="1 18">
        <text>a 1,2-diacyl-sn-glycero-3-phosphate + CTP + H(+) = a CDP-1,2-diacyl-sn-glycerol + diphosphate</text>
        <dbReference type="Rhea" id="RHEA:16229"/>
        <dbReference type="ChEBI" id="CHEBI:15378"/>
        <dbReference type="ChEBI" id="CHEBI:33019"/>
        <dbReference type="ChEBI" id="CHEBI:37563"/>
        <dbReference type="ChEBI" id="CHEBI:58332"/>
        <dbReference type="ChEBI" id="CHEBI:58608"/>
        <dbReference type="EC" id="2.7.7.41"/>
    </reaction>
</comment>
<dbReference type="GO" id="GO:0004605">
    <property type="term" value="F:phosphatidate cytidylyltransferase activity"/>
    <property type="evidence" value="ECO:0007669"/>
    <property type="project" value="UniProtKB-EC"/>
</dbReference>
<dbReference type="PROSITE" id="PS01315">
    <property type="entry name" value="CDS"/>
    <property type="match status" value="1"/>
</dbReference>
<feature type="transmembrane region" description="Helical" evidence="19">
    <location>
        <begin position="55"/>
        <end position="75"/>
    </location>
</feature>
<dbReference type="InterPro" id="IPR000374">
    <property type="entry name" value="PC_trans"/>
</dbReference>
<evidence type="ECO:0000256" key="2">
    <source>
        <dbReference type="ARBA" id="ARBA00004651"/>
    </source>
</evidence>
<keyword evidence="14" id="KW-0443">Lipid metabolism</keyword>
<evidence type="ECO:0000256" key="5">
    <source>
        <dbReference type="ARBA" id="ARBA00010185"/>
    </source>
</evidence>
<evidence type="ECO:0000256" key="7">
    <source>
        <dbReference type="ARBA" id="ARBA00019373"/>
    </source>
</evidence>
<evidence type="ECO:0000256" key="18">
    <source>
        <dbReference type="RuleBase" id="RU003938"/>
    </source>
</evidence>
<reference evidence="20" key="2">
    <citation type="submission" date="2021-04" db="EMBL/GenBank/DDBJ databases">
        <authorList>
            <person name="Gilroy R."/>
        </authorList>
    </citation>
    <scope>NUCLEOTIDE SEQUENCE</scope>
    <source>
        <strain evidence="20">CHK195-6426</strain>
    </source>
</reference>
<comment type="similarity">
    <text evidence="5 18">Belongs to the CDS family.</text>
</comment>
<dbReference type="PANTHER" id="PTHR46382:SF1">
    <property type="entry name" value="PHOSPHATIDATE CYTIDYLYLTRANSFERASE"/>
    <property type="match status" value="1"/>
</dbReference>
<evidence type="ECO:0000256" key="16">
    <source>
        <dbReference type="ARBA" id="ARBA00023209"/>
    </source>
</evidence>
<evidence type="ECO:0000256" key="17">
    <source>
        <dbReference type="ARBA" id="ARBA00023264"/>
    </source>
</evidence>
<gene>
    <name evidence="20" type="ORF">H9742_02730</name>
</gene>
<evidence type="ECO:0000256" key="8">
    <source>
        <dbReference type="ARBA" id="ARBA00022475"/>
    </source>
</evidence>
<dbReference type="AlphaFoldDB" id="A0A9D1R371"/>
<feature type="transmembrane region" description="Helical" evidence="19">
    <location>
        <begin position="177"/>
        <end position="195"/>
    </location>
</feature>
<evidence type="ECO:0000313" key="21">
    <source>
        <dbReference type="Proteomes" id="UP000824265"/>
    </source>
</evidence>
<evidence type="ECO:0000256" key="12">
    <source>
        <dbReference type="ARBA" id="ARBA00022695"/>
    </source>
</evidence>
<keyword evidence="11 18" id="KW-0812">Transmembrane</keyword>
<evidence type="ECO:0000256" key="6">
    <source>
        <dbReference type="ARBA" id="ARBA00012487"/>
    </source>
</evidence>
<feature type="transmembrane region" description="Helical" evidence="19">
    <location>
        <begin position="6"/>
        <end position="34"/>
    </location>
</feature>
<evidence type="ECO:0000256" key="15">
    <source>
        <dbReference type="ARBA" id="ARBA00023136"/>
    </source>
</evidence>
<feature type="transmembrane region" description="Helical" evidence="19">
    <location>
        <begin position="81"/>
        <end position="99"/>
    </location>
</feature>
<dbReference type="EMBL" id="DXGH01000012">
    <property type="protein sequence ID" value="HIW80434.1"/>
    <property type="molecule type" value="Genomic_DNA"/>
</dbReference>
<name>A0A9D1R371_9FIRM</name>
<organism evidence="20 21">
    <name type="scientific">Candidatus Acetatifactor stercoripullorum</name>
    <dbReference type="NCBI Taxonomy" id="2838414"/>
    <lineage>
        <taxon>Bacteria</taxon>
        <taxon>Bacillati</taxon>
        <taxon>Bacillota</taxon>
        <taxon>Clostridia</taxon>
        <taxon>Lachnospirales</taxon>
        <taxon>Lachnospiraceae</taxon>
        <taxon>Acetatifactor</taxon>
    </lineage>
</organism>
<keyword evidence="15 19" id="KW-0472">Membrane</keyword>
<comment type="subcellular location">
    <subcellularLocation>
        <location evidence="2">Cell membrane</location>
        <topology evidence="2">Multi-pass membrane protein</topology>
    </subcellularLocation>
</comment>
<accession>A0A9D1R371</accession>
<feature type="transmembrane region" description="Helical" evidence="19">
    <location>
        <begin position="111"/>
        <end position="129"/>
    </location>
</feature>
<proteinExistence type="inferred from homology"/>
<reference evidence="20" key="1">
    <citation type="journal article" date="2021" name="PeerJ">
        <title>Extensive microbial diversity within the chicken gut microbiome revealed by metagenomics and culture.</title>
        <authorList>
            <person name="Gilroy R."/>
            <person name="Ravi A."/>
            <person name="Getino M."/>
            <person name="Pursley I."/>
            <person name="Horton D.L."/>
            <person name="Alikhan N.F."/>
            <person name="Baker D."/>
            <person name="Gharbi K."/>
            <person name="Hall N."/>
            <person name="Watson M."/>
            <person name="Adriaenssens E.M."/>
            <person name="Foster-Nyarko E."/>
            <person name="Jarju S."/>
            <person name="Secka A."/>
            <person name="Antonio M."/>
            <person name="Oren A."/>
            <person name="Chaudhuri R.R."/>
            <person name="La Ragione R."/>
            <person name="Hildebrand F."/>
            <person name="Pallen M.J."/>
        </authorList>
    </citation>
    <scope>NUCLEOTIDE SEQUENCE</scope>
    <source>
        <strain evidence="20">CHK195-6426</strain>
    </source>
</reference>
<keyword evidence="12 18" id="KW-0548">Nucleotidyltransferase</keyword>
<keyword evidence="9" id="KW-0444">Lipid biosynthesis</keyword>
<evidence type="ECO:0000256" key="19">
    <source>
        <dbReference type="SAM" id="Phobius"/>
    </source>
</evidence>
<feature type="transmembrane region" description="Helical" evidence="19">
    <location>
        <begin position="135"/>
        <end position="156"/>
    </location>
</feature>
<dbReference type="PANTHER" id="PTHR46382">
    <property type="entry name" value="PHOSPHATIDATE CYTIDYLYLTRANSFERASE"/>
    <property type="match status" value="1"/>
</dbReference>
<comment type="caution">
    <text evidence="20">The sequence shown here is derived from an EMBL/GenBank/DDBJ whole genome shotgun (WGS) entry which is preliminary data.</text>
</comment>
<protein>
    <recommendedName>
        <fullName evidence="7 18">Phosphatidate cytidylyltransferase</fullName>
        <ecNumber evidence="6 18">2.7.7.41</ecNumber>
    </recommendedName>
</protein>
<keyword evidence="10 18" id="KW-0808">Transferase</keyword>
<keyword evidence="16" id="KW-0594">Phospholipid biosynthesis</keyword>
<evidence type="ECO:0000256" key="11">
    <source>
        <dbReference type="ARBA" id="ARBA00022692"/>
    </source>
</evidence>
<comment type="pathway">
    <text evidence="3 18">Phospholipid metabolism; CDP-diacylglycerol biosynthesis; CDP-diacylglycerol from sn-glycerol 3-phosphate: step 3/3.</text>
</comment>
<evidence type="ECO:0000256" key="14">
    <source>
        <dbReference type="ARBA" id="ARBA00023098"/>
    </source>
</evidence>